<dbReference type="GO" id="GO:0019706">
    <property type="term" value="F:protein-cysteine S-palmitoyltransferase activity"/>
    <property type="evidence" value="ECO:0007669"/>
    <property type="project" value="UniProtKB-EC"/>
</dbReference>
<sequence>RNSFFQLLYLMLVSTFHSAIIYDGLAILRLHDPHSYHLPIPLIICSINVLTFLIASYSNPGIITQKNVKYHLSFYKFDSVIFRRGDVCSTCKFMKPARSKHCKITDRCIYKFDHYCVWIGNAIGGNNHRYFLLLLFTLAVM</sequence>
<evidence type="ECO:0000313" key="10">
    <source>
        <dbReference type="EnsemblMetazoa" id="HelroP142511"/>
    </source>
</evidence>
<evidence type="ECO:0000256" key="7">
    <source>
        <dbReference type="RuleBase" id="RU079119"/>
    </source>
</evidence>
<dbReference type="EnsemblMetazoa" id="HelroT142511">
    <property type="protein sequence ID" value="HelroP142511"/>
    <property type="gene ID" value="HelroG142511"/>
</dbReference>
<evidence type="ECO:0000256" key="5">
    <source>
        <dbReference type="ARBA" id="ARBA00023136"/>
    </source>
</evidence>
<keyword evidence="5 7" id="KW-0472">Membrane</keyword>
<reference evidence="10" key="3">
    <citation type="submission" date="2015-06" db="UniProtKB">
        <authorList>
            <consortium name="EnsemblMetazoa"/>
        </authorList>
    </citation>
    <scope>IDENTIFICATION</scope>
</reference>
<proteinExistence type="inferred from homology"/>
<evidence type="ECO:0000256" key="4">
    <source>
        <dbReference type="ARBA" id="ARBA00022989"/>
    </source>
</evidence>
<dbReference type="STRING" id="6412.T1EJ59"/>
<keyword evidence="3 7" id="KW-0812">Transmembrane</keyword>
<reference evidence="9 11" key="2">
    <citation type="journal article" date="2013" name="Nature">
        <title>Insights into bilaterian evolution from three spiralian genomes.</title>
        <authorList>
            <person name="Simakov O."/>
            <person name="Marletaz F."/>
            <person name="Cho S.J."/>
            <person name="Edsinger-Gonzales E."/>
            <person name="Havlak P."/>
            <person name="Hellsten U."/>
            <person name="Kuo D.H."/>
            <person name="Larsson T."/>
            <person name="Lv J."/>
            <person name="Arendt D."/>
            <person name="Savage R."/>
            <person name="Osoegawa K."/>
            <person name="de Jong P."/>
            <person name="Grimwood J."/>
            <person name="Chapman J.A."/>
            <person name="Shapiro H."/>
            <person name="Aerts A."/>
            <person name="Otillar R.P."/>
            <person name="Terry A.Y."/>
            <person name="Boore J.L."/>
            <person name="Grigoriev I.V."/>
            <person name="Lindberg D.R."/>
            <person name="Seaver E.C."/>
            <person name="Weisblat D.A."/>
            <person name="Putnam N.H."/>
            <person name="Rokhsar D.S."/>
        </authorList>
    </citation>
    <scope>NUCLEOTIDE SEQUENCE</scope>
</reference>
<dbReference type="PROSITE" id="PS50216">
    <property type="entry name" value="DHHC"/>
    <property type="match status" value="1"/>
</dbReference>
<dbReference type="EMBL" id="AMQM01005846">
    <property type="status" value="NOT_ANNOTATED_CDS"/>
    <property type="molecule type" value="Genomic_DNA"/>
</dbReference>
<evidence type="ECO:0000256" key="6">
    <source>
        <dbReference type="ARBA" id="ARBA00023315"/>
    </source>
</evidence>
<comment type="catalytic activity">
    <reaction evidence="7">
        <text>L-cysteinyl-[protein] + hexadecanoyl-CoA = S-hexadecanoyl-L-cysteinyl-[protein] + CoA</text>
        <dbReference type="Rhea" id="RHEA:36683"/>
        <dbReference type="Rhea" id="RHEA-COMP:10131"/>
        <dbReference type="Rhea" id="RHEA-COMP:11032"/>
        <dbReference type="ChEBI" id="CHEBI:29950"/>
        <dbReference type="ChEBI" id="CHEBI:57287"/>
        <dbReference type="ChEBI" id="CHEBI:57379"/>
        <dbReference type="ChEBI" id="CHEBI:74151"/>
        <dbReference type="EC" id="2.3.1.225"/>
    </reaction>
</comment>
<name>T1EJ59_HELRO</name>
<dbReference type="eggNOG" id="KOG1312">
    <property type="taxonomic scope" value="Eukaryota"/>
</dbReference>
<dbReference type="Proteomes" id="UP000015101">
    <property type="component" value="Unassembled WGS sequence"/>
</dbReference>
<dbReference type="OrthoDB" id="331948at2759"/>
<keyword evidence="11" id="KW-1185">Reference proteome</keyword>
<organism evidence="10 11">
    <name type="scientific">Helobdella robusta</name>
    <name type="common">Californian leech</name>
    <dbReference type="NCBI Taxonomy" id="6412"/>
    <lineage>
        <taxon>Eukaryota</taxon>
        <taxon>Metazoa</taxon>
        <taxon>Spiralia</taxon>
        <taxon>Lophotrochozoa</taxon>
        <taxon>Annelida</taxon>
        <taxon>Clitellata</taxon>
        <taxon>Hirudinea</taxon>
        <taxon>Rhynchobdellida</taxon>
        <taxon>Glossiphoniidae</taxon>
        <taxon>Helobdella</taxon>
    </lineage>
</organism>
<dbReference type="InParanoid" id="T1EJ59"/>
<keyword evidence="2 7" id="KW-0808">Transferase</keyword>
<comment type="domain">
    <text evidence="7">The DHHC domain is required for palmitoyltransferase activity.</text>
</comment>
<protein>
    <recommendedName>
        <fullName evidence="7">Palmitoyltransferase</fullName>
        <ecNumber evidence="7">2.3.1.225</ecNumber>
    </recommendedName>
</protein>
<dbReference type="Pfam" id="PF01529">
    <property type="entry name" value="DHHC"/>
    <property type="match status" value="1"/>
</dbReference>
<feature type="domain" description="Palmitoyltransferase DHHC" evidence="8">
    <location>
        <begin position="84"/>
        <end position="141"/>
    </location>
</feature>
<feature type="transmembrane region" description="Helical" evidence="7">
    <location>
        <begin position="7"/>
        <end position="30"/>
    </location>
</feature>
<dbReference type="PANTHER" id="PTHR22883">
    <property type="entry name" value="ZINC FINGER DHHC DOMAIN CONTAINING PROTEIN"/>
    <property type="match status" value="1"/>
</dbReference>
<dbReference type="GO" id="GO:0016020">
    <property type="term" value="C:membrane"/>
    <property type="evidence" value="ECO:0007669"/>
    <property type="project" value="UniProtKB-SubCell"/>
</dbReference>
<evidence type="ECO:0000259" key="8">
    <source>
        <dbReference type="Pfam" id="PF01529"/>
    </source>
</evidence>
<feature type="transmembrane region" description="Helical" evidence="7">
    <location>
        <begin position="36"/>
        <end position="57"/>
    </location>
</feature>
<evidence type="ECO:0000256" key="1">
    <source>
        <dbReference type="ARBA" id="ARBA00004141"/>
    </source>
</evidence>
<dbReference type="HOGENOM" id="CLU_1830177_0_0_1"/>
<evidence type="ECO:0000313" key="11">
    <source>
        <dbReference type="Proteomes" id="UP000015101"/>
    </source>
</evidence>
<keyword evidence="4 7" id="KW-1133">Transmembrane helix</keyword>
<dbReference type="InterPro" id="IPR001594">
    <property type="entry name" value="Palmitoyltrfase_DHHC"/>
</dbReference>
<dbReference type="EC" id="2.3.1.225" evidence="7"/>
<dbReference type="EMBL" id="KB097106">
    <property type="protein sequence ID" value="ESN99640.1"/>
    <property type="molecule type" value="Genomic_DNA"/>
</dbReference>
<dbReference type="RefSeq" id="XP_009022391.1">
    <property type="nucleotide sequence ID" value="XM_009024143.1"/>
</dbReference>
<dbReference type="GeneID" id="20196609"/>
<evidence type="ECO:0000256" key="2">
    <source>
        <dbReference type="ARBA" id="ARBA00022679"/>
    </source>
</evidence>
<gene>
    <name evidence="10" type="primary">20196609</name>
    <name evidence="9" type="ORF">HELRODRAFT_142511</name>
</gene>
<evidence type="ECO:0000256" key="3">
    <source>
        <dbReference type="ARBA" id="ARBA00022692"/>
    </source>
</evidence>
<accession>T1EJ59</accession>
<comment type="similarity">
    <text evidence="7">Belongs to the DHHC palmitoyltransferase family.</text>
</comment>
<dbReference type="CTD" id="20196609"/>
<comment type="subcellular location">
    <subcellularLocation>
        <location evidence="1">Membrane</location>
        <topology evidence="1">Multi-pass membrane protein</topology>
    </subcellularLocation>
</comment>
<dbReference type="PANTHER" id="PTHR22883:SF488">
    <property type="entry name" value="PALMITOYLTRANSFERASE"/>
    <property type="match status" value="1"/>
</dbReference>
<keyword evidence="6 7" id="KW-0012">Acyltransferase</keyword>
<dbReference type="AlphaFoldDB" id="T1EJ59"/>
<evidence type="ECO:0000313" key="9">
    <source>
        <dbReference type="EMBL" id="ESN99640.1"/>
    </source>
</evidence>
<dbReference type="KEGG" id="hro:HELRODRAFT_142511"/>
<dbReference type="InterPro" id="IPR039859">
    <property type="entry name" value="PFA4/ZDH16/20/ERF2-like"/>
</dbReference>
<reference evidence="11" key="1">
    <citation type="submission" date="2012-12" db="EMBL/GenBank/DDBJ databases">
        <authorList>
            <person name="Hellsten U."/>
            <person name="Grimwood J."/>
            <person name="Chapman J.A."/>
            <person name="Shapiro H."/>
            <person name="Aerts A."/>
            <person name="Otillar R.P."/>
            <person name="Terry A.Y."/>
            <person name="Boore J.L."/>
            <person name="Simakov O."/>
            <person name="Marletaz F."/>
            <person name="Cho S.-J."/>
            <person name="Edsinger-Gonzales E."/>
            <person name="Havlak P."/>
            <person name="Kuo D.-H."/>
            <person name="Larsson T."/>
            <person name="Lv J."/>
            <person name="Arendt D."/>
            <person name="Savage R."/>
            <person name="Osoegawa K."/>
            <person name="de Jong P."/>
            <person name="Lindberg D.R."/>
            <person name="Seaver E.C."/>
            <person name="Weisblat D.A."/>
            <person name="Putnam N.H."/>
            <person name="Grigoriev I.V."/>
            <person name="Rokhsar D.S."/>
        </authorList>
    </citation>
    <scope>NUCLEOTIDE SEQUENCE</scope>
</reference>